<dbReference type="Proteomes" id="UP000193642">
    <property type="component" value="Unassembled WGS sequence"/>
</dbReference>
<organism evidence="1 2">
    <name type="scientific">Rhizoclosmatium globosum</name>
    <dbReference type="NCBI Taxonomy" id="329046"/>
    <lineage>
        <taxon>Eukaryota</taxon>
        <taxon>Fungi</taxon>
        <taxon>Fungi incertae sedis</taxon>
        <taxon>Chytridiomycota</taxon>
        <taxon>Chytridiomycota incertae sedis</taxon>
        <taxon>Chytridiomycetes</taxon>
        <taxon>Chytridiales</taxon>
        <taxon>Chytriomycetaceae</taxon>
        <taxon>Rhizoclosmatium</taxon>
    </lineage>
</organism>
<comment type="caution">
    <text evidence="1">The sequence shown here is derived from an EMBL/GenBank/DDBJ whole genome shotgun (WGS) entry which is preliminary data.</text>
</comment>
<sequence>MVLHMRSLVVEAGWGSENHVMFLVHHKSNQTLSQTEKNTILLLSNIPTEFHSLCHVFTDGEMKAEYSGYSEQRFHPHITFAHVMRLHPKYELVWFIEEDVRYTGRWPTLFRDVELFANNQGLQQVPDFVSFEDICEPTSDWVYSKECEHVFDRQTQRHSLGVVWGWSQNLAKALIDRLKKDDQNCYYEVFPPSVAKNASLNSLFVPHSLSLKKGIVKTGVVCQHARSLLLVRSQFQEDGLSMMA</sequence>
<dbReference type="InterPro" id="IPR021822">
    <property type="entry name" value="DUF3405"/>
</dbReference>
<dbReference type="PANTHER" id="PTHR36205">
    <property type="entry name" value="CHROMOSOME 19, WHOLE GENOME SHOTGUN SEQUENCE"/>
    <property type="match status" value="1"/>
</dbReference>
<dbReference type="PANTHER" id="PTHR36205:SF2">
    <property type="entry name" value="MAJOR FACILITATOR SUPERFAMILY TRANSPORTER"/>
    <property type="match status" value="1"/>
</dbReference>
<protein>
    <submittedName>
        <fullName evidence="1">Uncharacterized protein</fullName>
    </submittedName>
</protein>
<evidence type="ECO:0000313" key="1">
    <source>
        <dbReference type="EMBL" id="ORY45665.1"/>
    </source>
</evidence>
<keyword evidence="2" id="KW-1185">Reference proteome</keyword>
<dbReference type="STRING" id="329046.A0A1Y2CH76"/>
<dbReference type="AlphaFoldDB" id="A0A1Y2CH76"/>
<proteinExistence type="predicted"/>
<dbReference type="EMBL" id="MCGO01000019">
    <property type="protein sequence ID" value="ORY45665.1"/>
    <property type="molecule type" value="Genomic_DNA"/>
</dbReference>
<evidence type="ECO:0000313" key="2">
    <source>
        <dbReference type="Proteomes" id="UP000193642"/>
    </source>
</evidence>
<accession>A0A1Y2CH76</accession>
<name>A0A1Y2CH76_9FUNG</name>
<dbReference type="Pfam" id="PF11885">
    <property type="entry name" value="DUF3405"/>
    <property type="match status" value="1"/>
</dbReference>
<dbReference type="OrthoDB" id="5350757at2759"/>
<reference evidence="1 2" key="1">
    <citation type="submission" date="2016-07" db="EMBL/GenBank/DDBJ databases">
        <title>Pervasive Adenine N6-methylation of Active Genes in Fungi.</title>
        <authorList>
            <consortium name="DOE Joint Genome Institute"/>
            <person name="Mondo S.J."/>
            <person name="Dannebaum R.O."/>
            <person name="Kuo R.C."/>
            <person name="Labutti K."/>
            <person name="Haridas S."/>
            <person name="Kuo A."/>
            <person name="Salamov A."/>
            <person name="Ahrendt S.R."/>
            <person name="Lipzen A."/>
            <person name="Sullivan W."/>
            <person name="Andreopoulos W.B."/>
            <person name="Clum A."/>
            <person name="Lindquist E."/>
            <person name="Daum C."/>
            <person name="Ramamoorthy G.K."/>
            <person name="Gryganskyi A."/>
            <person name="Culley D."/>
            <person name="Magnuson J.K."/>
            <person name="James T.Y."/>
            <person name="O'Malley M.A."/>
            <person name="Stajich J.E."/>
            <person name="Spatafora J.W."/>
            <person name="Visel A."/>
            <person name="Grigoriev I.V."/>
        </authorList>
    </citation>
    <scope>NUCLEOTIDE SEQUENCE [LARGE SCALE GENOMIC DNA]</scope>
    <source>
        <strain evidence="1 2">JEL800</strain>
    </source>
</reference>
<gene>
    <name evidence="1" type="ORF">BCR33DRAFT_172533</name>
</gene>